<evidence type="ECO:0000313" key="1">
    <source>
        <dbReference type="EMBL" id="PQO47771.1"/>
    </source>
</evidence>
<evidence type="ECO:0000313" key="2">
    <source>
        <dbReference type="Proteomes" id="UP000237819"/>
    </source>
</evidence>
<dbReference type="EMBL" id="PUHZ01000003">
    <property type="protein sequence ID" value="PQO47771.1"/>
    <property type="molecule type" value="Genomic_DNA"/>
</dbReference>
<evidence type="ECO:0008006" key="3">
    <source>
        <dbReference type="Google" id="ProtNLM"/>
    </source>
</evidence>
<protein>
    <recommendedName>
        <fullName evidence="3">DUF3805 domain-containing protein</fullName>
    </recommendedName>
</protein>
<dbReference type="Proteomes" id="UP000237819">
    <property type="component" value="Unassembled WGS sequence"/>
</dbReference>
<accession>A0A2S8GTR3</accession>
<comment type="caution">
    <text evidence="1">The sequence shown here is derived from an EMBL/GenBank/DDBJ whole genome shotgun (WGS) entry which is preliminary data.</text>
</comment>
<dbReference type="AlphaFoldDB" id="A0A2S8GTR3"/>
<organism evidence="1 2">
    <name type="scientific">Blastopirellula marina</name>
    <dbReference type="NCBI Taxonomy" id="124"/>
    <lineage>
        <taxon>Bacteria</taxon>
        <taxon>Pseudomonadati</taxon>
        <taxon>Planctomycetota</taxon>
        <taxon>Planctomycetia</taxon>
        <taxon>Pirellulales</taxon>
        <taxon>Pirellulaceae</taxon>
        <taxon>Blastopirellula</taxon>
    </lineage>
</organism>
<sequence length="161" mass="18216">MANPLKYGELHPLPFPQKATVVATYDNLGVKFSYPENWRVSEDQTNAWPRSVSVHSPTEAFWTLMIYEPGTELDALVDAVRDALSEEYTDFESVSAEQTIEGVELVGCDLSFYCLDFLVQAKIRALMLGVRPCVILCQGEDREFEELDAVFTAMMHDLVRN</sequence>
<gene>
    <name evidence="1" type="ORF">C5Y93_01630</name>
</gene>
<name>A0A2S8GTR3_9BACT</name>
<proteinExistence type="predicted"/>
<reference evidence="1 2" key="1">
    <citation type="submission" date="2018-02" db="EMBL/GenBank/DDBJ databases">
        <title>Comparative genomes isolates from brazilian mangrove.</title>
        <authorList>
            <person name="Araujo J.E."/>
            <person name="Taketani R.G."/>
            <person name="Silva M.C.P."/>
            <person name="Loureco M.V."/>
            <person name="Andreote F.D."/>
        </authorList>
    </citation>
    <scope>NUCLEOTIDE SEQUENCE [LARGE SCALE GENOMIC DNA]</scope>
    <source>
        <strain evidence="1 2">Nap-Phe MGV</strain>
    </source>
</reference>